<keyword evidence="8" id="KW-1185">Reference proteome</keyword>
<dbReference type="SUPFAM" id="SSF48403">
    <property type="entry name" value="Ankyrin repeat"/>
    <property type="match status" value="1"/>
</dbReference>
<dbReference type="InterPro" id="IPR036770">
    <property type="entry name" value="Ankyrin_rpt-contain_sf"/>
</dbReference>
<feature type="region of interest" description="Disordered" evidence="5">
    <location>
        <begin position="96"/>
        <end position="136"/>
    </location>
</feature>
<feature type="repeat" description="ANK" evidence="3">
    <location>
        <begin position="395"/>
        <end position="427"/>
    </location>
</feature>
<keyword evidence="4" id="KW-0175">Coiled coil</keyword>
<feature type="repeat" description="ANK" evidence="3">
    <location>
        <begin position="258"/>
        <end position="290"/>
    </location>
</feature>
<dbReference type="OrthoDB" id="6718656at2759"/>
<dbReference type="GO" id="GO:0003713">
    <property type="term" value="F:transcription coactivator activity"/>
    <property type="evidence" value="ECO:0007669"/>
    <property type="project" value="TreeGrafter"/>
</dbReference>
<evidence type="ECO:0000313" key="7">
    <source>
        <dbReference type="EMBL" id="SCV03018.1"/>
    </source>
</evidence>
<reference evidence="8" key="1">
    <citation type="submission" date="2016-03" db="EMBL/GenBank/DDBJ databases">
        <authorList>
            <person name="Devillers Hugo."/>
        </authorList>
    </citation>
    <scope>NUCLEOTIDE SEQUENCE [LARGE SCALE GENOMIC DNA]</scope>
</reference>
<evidence type="ECO:0000256" key="2">
    <source>
        <dbReference type="ARBA" id="ARBA00023043"/>
    </source>
</evidence>
<dbReference type="SMART" id="SM00248">
    <property type="entry name" value="ANK"/>
    <property type="match status" value="2"/>
</dbReference>
<keyword evidence="2 3" id="KW-0040">ANK repeat</keyword>
<dbReference type="GO" id="GO:0033309">
    <property type="term" value="C:SBF transcription complex"/>
    <property type="evidence" value="ECO:0007669"/>
    <property type="project" value="TreeGrafter"/>
</dbReference>
<evidence type="ECO:0000259" key="6">
    <source>
        <dbReference type="Pfam" id="PF18530"/>
    </source>
</evidence>
<dbReference type="AlphaFoldDB" id="A0A1G4KF69"/>
<dbReference type="GO" id="GO:0045944">
    <property type="term" value="P:positive regulation of transcription by RNA polymerase II"/>
    <property type="evidence" value="ECO:0007669"/>
    <property type="project" value="UniProtKB-ARBA"/>
</dbReference>
<dbReference type="Gene3D" id="3.10.260.30">
    <property type="match status" value="1"/>
</dbReference>
<dbReference type="InterPro" id="IPR051642">
    <property type="entry name" value="SWI6-like"/>
</dbReference>
<dbReference type="EMBL" id="LT598453">
    <property type="protein sequence ID" value="SCV03018.1"/>
    <property type="molecule type" value="Genomic_DNA"/>
</dbReference>
<dbReference type="PROSITE" id="PS50297">
    <property type="entry name" value="ANK_REP_REGION"/>
    <property type="match status" value="1"/>
</dbReference>
<dbReference type="PANTHER" id="PTHR43828">
    <property type="entry name" value="ASPARAGINASE"/>
    <property type="match status" value="1"/>
</dbReference>
<dbReference type="Pfam" id="PF18530">
    <property type="entry name" value="Swi6_N"/>
    <property type="match status" value="1"/>
</dbReference>
<dbReference type="GO" id="GO:0030907">
    <property type="term" value="C:MBF transcription complex"/>
    <property type="evidence" value="ECO:0007669"/>
    <property type="project" value="TreeGrafter"/>
</dbReference>
<dbReference type="Proteomes" id="UP000189911">
    <property type="component" value="Chromosome G"/>
</dbReference>
<evidence type="ECO:0000256" key="4">
    <source>
        <dbReference type="SAM" id="Coils"/>
    </source>
</evidence>
<organism evidence="7 8">
    <name type="scientific">Lachancea nothofagi CBS 11611</name>
    <dbReference type="NCBI Taxonomy" id="1266666"/>
    <lineage>
        <taxon>Eukaryota</taxon>
        <taxon>Fungi</taxon>
        <taxon>Dikarya</taxon>
        <taxon>Ascomycota</taxon>
        <taxon>Saccharomycotina</taxon>
        <taxon>Saccharomycetes</taxon>
        <taxon>Saccharomycetales</taxon>
        <taxon>Saccharomycetaceae</taxon>
        <taxon>Lachancea</taxon>
    </lineage>
</organism>
<dbReference type="Gene3D" id="1.25.40.20">
    <property type="entry name" value="Ankyrin repeat-containing domain"/>
    <property type="match status" value="1"/>
</dbReference>
<evidence type="ECO:0000256" key="5">
    <source>
        <dbReference type="SAM" id="MobiDB-lite"/>
    </source>
</evidence>
<feature type="coiled-coil region" evidence="4">
    <location>
        <begin position="478"/>
        <end position="505"/>
    </location>
</feature>
<name>A0A1G4KF69_9SACH</name>
<sequence>MAVQELERECNYNGQQSVVKLVHDSDKDLFSVDGLIPLLAVESDEEQSTGDWKSRVLQKFGVLVERDENNNKWISREKTWELLKVLGVQDSFHGDLGLGQDLQTHDTDQDDDDEEEEDEDNAGEEGGGGNFSNGAAIRTNTIRGEELETREFSTDSPLKRAINDHKLGSPLKKLKPAETFNSAEFFTHDLQLSSPLTVQPAKKPLTDFQPDDRVKLEHLLQHILFPDGQSVQFEAALANMGNSYSQTRLNLDIPIDEHGNTALHWLCSIANVRLTKDLIRNGAERLLGDKTGESALVKAVKSVNNYDSGTFEELLDFLYPCLIVVDDMGRTVLHHIVITSGMPGCAAAAKYYLDILMGWIVKKQAREFDGERDIILSTLDLKWFINCVLNARDINGDTCLNIASRLGNVSIVEALLDYGADPRISNNSGLRPVDFGAGATKLEATQSHDADVDRSMAASGPDSTVLINNIQTLINTISQDYDMEIKQHKEQLSKLHADLNDQRKLLTASRDKLAQGRQLRDDHTQLTEQISNIHQAIVEEDADFKKVSGELGIDDESLDMAEFDADEPFRIDFIYDFLEKKLQSEYSGDLKQFLDNASLNSLLSQLMTENSGQEESIPPEGLLRARICAYEKNEHKLNESLQAVREKQAHLEGRFRRVLSLCLKVDEDKVDGMLDGLLQAISTEDPEDIDTDELQTFLSKHTV</sequence>
<dbReference type="PANTHER" id="PTHR43828:SF3">
    <property type="entry name" value="CHROMO DOMAIN-CONTAINING PROTEIN"/>
    <property type="match status" value="1"/>
</dbReference>
<dbReference type="PROSITE" id="PS50088">
    <property type="entry name" value="ANK_REPEAT"/>
    <property type="match status" value="2"/>
</dbReference>
<proteinExistence type="predicted"/>
<dbReference type="Pfam" id="PF00023">
    <property type="entry name" value="Ank"/>
    <property type="match status" value="1"/>
</dbReference>
<dbReference type="InterPro" id="IPR040822">
    <property type="entry name" value="Swi6_N"/>
</dbReference>
<dbReference type="InterPro" id="IPR002110">
    <property type="entry name" value="Ankyrin_rpt"/>
</dbReference>
<evidence type="ECO:0000313" key="8">
    <source>
        <dbReference type="Proteomes" id="UP000189911"/>
    </source>
</evidence>
<accession>A0A1G4KF69</accession>
<gene>
    <name evidence="7" type="ORF">LANO_0G01640G</name>
</gene>
<evidence type="ECO:0000256" key="3">
    <source>
        <dbReference type="PROSITE-ProRule" id="PRU00023"/>
    </source>
</evidence>
<evidence type="ECO:0000256" key="1">
    <source>
        <dbReference type="ARBA" id="ARBA00022737"/>
    </source>
</evidence>
<feature type="compositionally biased region" description="Acidic residues" evidence="5">
    <location>
        <begin position="108"/>
        <end position="123"/>
    </location>
</feature>
<protein>
    <submittedName>
        <fullName evidence="7">LANO_0G01640g1_1</fullName>
    </submittedName>
</protein>
<keyword evidence="1" id="KW-0677">Repeat</keyword>
<feature type="domain" description="Swi6 N-terminal" evidence="6">
    <location>
        <begin position="11"/>
        <end position="95"/>
    </location>
</feature>